<gene>
    <name evidence="1" type="ORF">SAMN02745120_0986</name>
</gene>
<reference evidence="2" key="1">
    <citation type="submission" date="2017-02" db="EMBL/GenBank/DDBJ databases">
        <authorList>
            <person name="Varghese N."/>
            <person name="Submissions S."/>
        </authorList>
    </citation>
    <scope>NUCLEOTIDE SEQUENCE [LARGE SCALE GENOMIC DNA]</scope>
    <source>
        <strain evidence="2">ATCC 35199</strain>
    </source>
</reference>
<evidence type="ECO:0000313" key="1">
    <source>
        <dbReference type="EMBL" id="SKB35514.1"/>
    </source>
</evidence>
<dbReference type="AlphaFoldDB" id="A0A1T5AKI6"/>
<dbReference type="RefSeq" id="WP_079588930.1">
    <property type="nucleotide sequence ID" value="NZ_FUYN01000002.1"/>
</dbReference>
<accession>A0A1T5AKI6</accession>
<evidence type="ECO:0008006" key="3">
    <source>
        <dbReference type="Google" id="ProtNLM"/>
    </source>
</evidence>
<keyword evidence="2" id="KW-1185">Reference proteome</keyword>
<sequence length="102" mass="11811">MKNRLLNSLLSGHLSFFDILGAYDIKLAVVNHLNQNILGMVYKTKRQNYVIVLNGNVNYETQCSVFMHEIYHIEHHLPEIGYFIGIDMQHTPMEKSADLNYA</sequence>
<dbReference type="Proteomes" id="UP000243406">
    <property type="component" value="Unassembled WGS sequence"/>
</dbReference>
<name>A0A1T5AKI6_9FIRM</name>
<evidence type="ECO:0000313" key="2">
    <source>
        <dbReference type="Proteomes" id="UP000243406"/>
    </source>
</evidence>
<dbReference type="EMBL" id="FUYN01000002">
    <property type="protein sequence ID" value="SKB35514.1"/>
    <property type="molecule type" value="Genomic_DNA"/>
</dbReference>
<proteinExistence type="predicted"/>
<protein>
    <recommendedName>
        <fullName evidence="3">IrrE N-terminal-like domain-containing protein</fullName>
    </recommendedName>
</protein>
<dbReference type="OrthoDB" id="1907806at2"/>
<organism evidence="1 2">
    <name type="scientific">Acetoanaerobium noterae</name>
    <dbReference type="NCBI Taxonomy" id="745369"/>
    <lineage>
        <taxon>Bacteria</taxon>
        <taxon>Bacillati</taxon>
        <taxon>Bacillota</taxon>
        <taxon>Clostridia</taxon>
        <taxon>Peptostreptococcales</taxon>
        <taxon>Filifactoraceae</taxon>
        <taxon>Acetoanaerobium</taxon>
    </lineage>
</organism>